<evidence type="ECO:0000259" key="2">
    <source>
        <dbReference type="Pfam" id="PF00149"/>
    </source>
</evidence>
<feature type="transmembrane region" description="Helical" evidence="1">
    <location>
        <begin position="45"/>
        <end position="63"/>
    </location>
</feature>
<evidence type="ECO:0000313" key="3">
    <source>
        <dbReference type="EMBL" id="MFC5467563.1"/>
    </source>
</evidence>
<dbReference type="InterPro" id="IPR004843">
    <property type="entry name" value="Calcineurin-like_PHP"/>
</dbReference>
<dbReference type="Pfam" id="PF00149">
    <property type="entry name" value="Metallophos"/>
    <property type="match status" value="1"/>
</dbReference>
<keyword evidence="1" id="KW-0812">Transmembrane</keyword>
<keyword evidence="1" id="KW-1133">Transmembrane helix</keyword>
<protein>
    <submittedName>
        <fullName evidence="3">Metallophosphoesterase</fullName>
    </submittedName>
</protein>
<dbReference type="InterPro" id="IPR029052">
    <property type="entry name" value="Metallo-depent_PP-like"/>
</dbReference>
<feature type="transmembrane region" description="Helical" evidence="1">
    <location>
        <begin position="83"/>
        <end position="109"/>
    </location>
</feature>
<dbReference type="PANTHER" id="PTHR31302">
    <property type="entry name" value="TRANSMEMBRANE PROTEIN WITH METALLOPHOSPHOESTERASE DOMAIN-RELATED"/>
    <property type="match status" value="1"/>
</dbReference>
<dbReference type="RefSeq" id="WP_209742778.1">
    <property type="nucleotide sequence ID" value="NZ_JBHSMH010000005.1"/>
</dbReference>
<keyword evidence="1" id="KW-0472">Membrane</keyword>
<evidence type="ECO:0000256" key="1">
    <source>
        <dbReference type="SAM" id="Phobius"/>
    </source>
</evidence>
<dbReference type="Gene3D" id="3.60.21.10">
    <property type="match status" value="1"/>
</dbReference>
<dbReference type="SUPFAM" id="SSF56300">
    <property type="entry name" value="Metallo-dependent phosphatases"/>
    <property type="match status" value="1"/>
</dbReference>
<sequence>MKLKTRFAIMFAVIFVILAGLTYYLGWNITYWLASMGVDVDSAAFWIPFVVFAYGYLIGRLPLPSLLKPVFRLLKVLGSFYIFLMEIGLLLALAADAVGIVVGLAGYSVRDYAEVAGYVVWAIVVASLAVGSRNAWSPIVRTFDLEIDKRPKEGASRVWTVAVASDIHLGNVVGRRHLRRLVDRVNAMKPDLILLPGDVIDDSVEPFLRNRMSELLAEMKSTYGVYAVLGNHEYYGGHVDQYIEEMDRIGIRVMRDETAIVADALYVAGRKDKTAESADPNGRMPTAALLAGLDKSKPILLLDHQPTQFAEAAAAGADVLLSGHTHRGQFAPNHLFTRRLFELDWGYMLKEAMHVVVSSGFGSWGPPIRLGSRSEIIRLNIRLS</sequence>
<feature type="domain" description="Calcineurin-like phosphoesterase" evidence="2">
    <location>
        <begin position="160"/>
        <end position="327"/>
    </location>
</feature>
<accession>A0ABW0LNW8</accession>
<dbReference type="EMBL" id="JBHSMH010000005">
    <property type="protein sequence ID" value="MFC5467563.1"/>
    <property type="molecule type" value="Genomic_DNA"/>
</dbReference>
<dbReference type="Proteomes" id="UP001596105">
    <property type="component" value="Unassembled WGS sequence"/>
</dbReference>
<gene>
    <name evidence="3" type="ORF">ACFPPD_02465</name>
</gene>
<dbReference type="InterPro" id="IPR051158">
    <property type="entry name" value="Metallophosphoesterase_sf"/>
</dbReference>
<keyword evidence="4" id="KW-1185">Reference proteome</keyword>
<proteinExistence type="predicted"/>
<comment type="caution">
    <text evidence="3">The sequence shown here is derived from an EMBL/GenBank/DDBJ whole genome shotgun (WGS) entry which is preliminary data.</text>
</comment>
<reference evidence="4" key="1">
    <citation type="journal article" date="2019" name="Int. J. Syst. Evol. Microbiol.">
        <title>The Global Catalogue of Microorganisms (GCM) 10K type strain sequencing project: providing services to taxonomists for standard genome sequencing and annotation.</title>
        <authorList>
            <consortium name="The Broad Institute Genomics Platform"/>
            <consortium name="The Broad Institute Genome Sequencing Center for Infectious Disease"/>
            <person name="Wu L."/>
            <person name="Ma J."/>
        </authorList>
    </citation>
    <scope>NUCLEOTIDE SEQUENCE [LARGE SCALE GENOMIC DNA]</scope>
    <source>
        <strain evidence="4">CCUG 57113</strain>
    </source>
</reference>
<feature type="transmembrane region" description="Helical" evidence="1">
    <location>
        <begin position="7"/>
        <end position="25"/>
    </location>
</feature>
<dbReference type="CDD" id="cd07385">
    <property type="entry name" value="MPP_YkuE_C"/>
    <property type="match status" value="1"/>
</dbReference>
<evidence type="ECO:0000313" key="4">
    <source>
        <dbReference type="Proteomes" id="UP001596105"/>
    </source>
</evidence>
<dbReference type="PANTHER" id="PTHR31302:SF0">
    <property type="entry name" value="TRANSMEMBRANE PROTEIN WITH METALLOPHOSPHOESTERASE DOMAIN"/>
    <property type="match status" value="1"/>
</dbReference>
<feature type="transmembrane region" description="Helical" evidence="1">
    <location>
        <begin position="115"/>
        <end position="131"/>
    </location>
</feature>
<organism evidence="3 4">
    <name type="scientific">Cohnella suwonensis</name>
    <dbReference type="NCBI Taxonomy" id="696072"/>
    <lineage>
        <taxon>Bacteria</taxon>
        <taxon>Bacillati</taxon>
        <taxon>Bacillota</taxon>
        <taxon>Bacilli</taxon>
        <taxon>Bacillales</taxon>
        <taxon>Paenibacillaceae</taxon>
        <taxon>Cohnella</taxon>
    </lineage>
</organism>
<name>A0ABW0LNW8_9BACL</name>